<comment type="caution">
    <text evidence="2">The sequence shown here is derived from an EMBL/GenBank/DDBJ whole genome shotgun (WGS) entry which is preliminary data.</text>
</comment>
<organism evidence="2 3">
    <name type="scientific">Acaulospora morrowiae</name>
    <dbReference type="NCBI Taxonomy" id="94023"/>
    <lineage>
        <taxon>Eukaryota</taxon>
        <taxon>Fungi</taxon>
        <taxon>Fungi incertae sedis</taxon>
        <taxon>Mucoromycota</taxon>
        <taxon>Glomeromycotina</taxon>
        <taxon>Glomeromycetes</taxon>
        <taxon>Diversisporales</taxon>
        <taxon>Acaulosporaceae</taxon>
        <taxon>Acaulospora</taxon>
    </lineage>
</organism>
<dbReference type="AlphaFoldDB" id="A0A9N9NQ07"/>
<keyword evidence="3" id="KW-1185">Reference proteome</keyword>
<gene>
    <name evidence="2" type="ORF">AMORRO_LOCUS15292</name>
</gene>
<dbReference type="Proteomes" id="UP000789342">
    <property type="component" value="Unassembled WGS sequence"/>
</dbReference>
<dbReference type="GO" id="GO:0005739">
    <property type="term" value="C:mitochondrion"/>
    <property type="evidence" value="ECO:0007669"/>
    <property type="project" value="TreeGrafter"/>
</dbReference>
<dbReference type="SUPFAM" id="SSF56317">
    <property type="entry name" value="Carbon-nitrogen hydrolase"/>
    <property type="match status" value="1"/>
</dbReference>
<protein>
    <submittedName>
        <fullName evidence="2">4041_t:CDS:1</fullName>
    </submittedName>
</protein>
<dbReference type="Gene3D" id="3.60.110.10">
    <property type="entry name" value="Carbon-nitrogen hydrolase"/>
    <property type="match status" value="1"/>
</dbReference>
<reference evidence="2" key="1">
    <citation type="submission" date="2021-06" db="EMBL/GenBank/DDBJ databases">
        <authorList>
            <person name="Kallberg Y."/>
            <person name="Tangrot J."/>
            <person name="Rosling A."/>
        </authorList>
    </citation>
    <scope>NUCLEOTIDE SEQUENCE</scope>
    <source>
        <strain evidence="2">CL551</strain>
    </source>
</reference>
<evidence type="ECO:0000259" key="1">
    <source>
        <dbReference type="PROSITE" id="PS50263"/>
    </source>
</evidence>
<dbReference type="PANTHER" id="PTHR23088">
    <property type="entry name" value="NITRILASE-RELATED"/>
    <property type="match status" value="1"/>
</dbReference>
<evidence type="ECO:0000313" key="3">
    <source>
        <dbReference type="Proteomes" id="UP000789342"/>
    </source>
</evidence>
<feature type="domain" description="CN hydrolase" evidence="1">
    <location>
        <begin position="1"/>
        <end position="97"/>
    </location>
</feature>
<dbReference type="InterPro" id="IPR036526">
    <property type="entry name" value="C-N_Hydrolase_sf"/>
</dbReference>
<accession>A0A9N9NQ07</accession>
<dbReference type="PANTHER" id="PTHR23088:SF30">
    <property type="entry name" value="OMEGA-AMIDASE NIT2"/>
    <property type="match status" value="1"/>
</dbReference>
<name>A0A9N9NQ07_9GLOM</name>
<feature type="non-terminal residue" evidence="2">
    <location>
        <position position="127"/>
    </location>
</feature>
<dbReference type="OrthoDB" id="10250282at2759"/>
<dbReference type="InterPro" id="IPR003010">
    <property type="entry name" value="C-N_Hydrolase"/>
</dbReference>
<dbReference type="GO" id="GO:0006528">
    <property type="term" value="P:asparagine metabolic process"/>
    <property type="evidence" value="ECO:0007669"/>
    <property type="project" value="TreeGrafter"/>
</dbReference>
<dbReference type="GO" id="GO:0006541">
    <property type="term" value="P:glutamine metabolic process"/>
    <property type="evidence" value="ECO:0007669"/>
    <property type="project" value="TreeGrafter"/>
</dbReference>
<proteinExistence type="predicted"/>
<dbReference type="Pfam" id="PF00795">
    <property type="entry name" value="CN_hydrolase"/>
    <property type="match status" value="1"/>
</dbReference>
<dbReference type="GO" id="GO:0006107">
    <property type="term" value="P:oxaloacetate metabolic process"/>
    <property type="evidence" value="ECO:0007669"/>
    <property type="project" value="TreeGrafter"/>
</dbReference>
<sequence length="127" mass="14513">ICYDIRFPEMAMIAARKGCIAMVYPGAFNLTTGPLHWELLQRARAVDNQFYVATCSPARDTEASYIAWGYSTIVDPNGQIIATTEHKEDIIYADIDLEYLKTVRQSIPIYNQRRFDLYPNVAENSNK</sequence>
<evidence type="ECO:0000313" key="2">
    <source>
        <dbReference type="EMBL" id="CAG8750151.1"/>
    </source>
</evidence>
<dbReference type="PROSITE" id="PS50263">
    <property type="entry name" value="CN_HYDROLASE"/>
    <property type="match status" value="1"/>
</dbReference>
<dbReference type="EMBL" id="CAJVPV010035065">
    <property type="protein sequence ID" value="CAG8750151.1"/>
    <property type="molecule type" value="Genomic_DNA"/>
</dbReference>
<dbReference type="GO" id="GO:0050152">
    <property type="term" value="F:omega-amidase activity"/>
    <property type="evidence" value="ECO:0007669"/>
    <property type="project" value="TreeGrafter"/>
</dbReference>